<dbReference type="Pfam" id="PF19638">
    <property type="entry name" value="DUF6141"/>
    <property type="match status" value="1"/>
</dbReference>
<evidence type="ECO:0000313" key="3">
    <source>
        <dbReference type="Proteomes" id="UP000199320"/>
    </source>
</evidence>
<evidence type="ECO:0000313" key="2">
    <source>
        <dbReference type="EMBL" id="SEU11247.1"/>
    </source>
</evidence>
<feature type="transmembrane region" description="Helical" evidence="1">
    <location>
        <begin position="17"/>
        <end position="50"/>
    </location>
</feature>
<reference evidence="3" key="1">
    <citation type="submission" date="2016-10" db="EMBL/GenBank/DDBJ databases">
        <authorList>
            <person name="Varghese N."/>
            <person name="Submissions S."/>
        </authorList>
    </citation>
    <scope>NUCLEOTIDE SEQUENCE [LARGE SCALE GENOMIC DNA]</scope>
    <source>
        <strain evidence="3">CDM_6</strain>
    </source>
</reference>
<protein>
    <submittedName>
        <fullName evidence="2">Uncharacterized protein</fullName>
    </submittedName>
</protein>
<dbReference type="InterPro" id="IPR046139">
    <property type="entry name" value="DUF6141"/>
</dbReference>
<sequence>METDTAFREVQRFRQRWLWSLLGGISLLMLVLGPISWGGLIVIGATAALLYSLRLQTEVRADGIYIKMWPLHRSFRRITWSEIERYEPRQYRPLREFGGWGIRWAPGKLAYNVSGNRGVWIERTNGRAVLIGSKRPEDFVRAIKEVSES</sequence>
<name>A0A1I0JLI0_9EURY</name>
<dbReference type="AlphaFoldDB" id="A0A1I0JLI0"/>
<keyword evidence="1" id="KW-0472">Membrane</keyword>
<organism evidence="2 3">
    <name type="scientific">Natrinema hispanicum</name>
    <dbReference type="NCBI Taxonomy" id="392421"/>
    <lineage>
        <taxon>Archaea</taxon>
        <taxon>Methanobacteriati</taxon>
        <taxon>Methanobacteriota</taxon>
        <taxon>Stenosarchaea group</taxon>
        <taxon>Halobacteria</taxon>
        <taxon>Halobacteriales</taxon>
        <taxon>Natrialbaceae</taxon>
        <taxon>Natrinema</taxon>
    </lineage>
</organism>
<keyword evidence="3" id="KW-1185">Reference proteome</keyword>
<proteinExistence type="predicted"/>
<dbReference type="Proteomes" id="UP000199320">
    <property type="component" value="Unassembled WGS sequence"/>
</dbReference>
<gene>
    <name evidence="2" type="ORF">SAMN04488694_1499</name>
</gene>
<keyword evidence="1" id="KW-0812">Transmembrane</keyword>
<evidence type="ECO:0000256" key="1">
    <source>
        <dbReference type="SAM" id="Phobius"/>
    </source>
</evidence>
<dbReference type="EMBL" id="FOIC01000049">
    <property type="protein sequence ID" value="SEU11247.1"/>
    <property type="molecule type" value="Genomic_DNA"/>
</dbReference>
<keyword evidence="1" id="KW-1133">Transmembrane helix</keyword>
<accession>A0A1I0JLI0</accession>